<dbReference type="Proteomes" id="UP000033870">
    <property type="component" value="Unassembled WGS sequence"/>
</dbReference>
<organism evidence="2 3">
    <name type="scientific">Candidatus Magasanikbacteria bacterium GW2011_GWA2_56_11</name>
    <dbReference type="NCBI Taxonomy" id="1619044"/>
    <lineage>
        <taxon>Bacteria</taxon>
        <taxon>Candidatus Magasanikiibacteriota</taxon>
    </lineage>
</organism>
<name>A0A0G2BBX9_9BACT</name>
<sequence>MKTKIIAIFLVVAAVAAGWAYFRLGIDEPTGPGGSISALEQTPAAPANAVEEQVRAGTYAVSAADSRVIWEGRKTLIQDYADRGTLAVKEGVLTLDGAGAAGRIVFDMTSIKAASTGRQAGEPTLEKHLKSEDFFAVEKFPTAAFELTSAEPADAADPGRYLLRGNLTMKGLTREIEFPAAVYMRAGTLYAEGTATVDRTQWDIRFGSDKFFDNLADNVIDDNFTVAFTLVAKSAP</sequence>
<accession>A0A0G2BBX9</accession>
<evidence type="ECO:0000313" key="2">
    <source>
        <dbReference type="EMBL" id="KKW43069.1"/>
    </source>
</evidence>
<feature type="domain" description="Lipid/polyisoprenoid-binding YceI-like" evidence="1">
    <location>
        <begin position="58"/>
        <end position="233"/>
    </location>
</feature>
<dbReference type="PANTHER" id="PTHR34406">
    <property type="entry name" value="PROTEIN YCEI"/>
    <property type="match status" value="1"/>
</dbReference>
<reference evidence="2 3" key="1">
    <citation type="journal article" date="2015" name="Nature">
        <title>rRNA introns, odd ribosomes, and small enigmatic genomes across a large radiation of phyla.</title>
        <authorList>
            <person name="Brown C.T."/>
            <person name="Hug L.A."/>
            <person name="Thomas B.C."/>
            <person name="Sharon I."/>
            <person name="Castelle C.J."/>
            <person name="Singh A."/>
            <person name="Wilkins M.J."/>
            <person name="Williams K.H."/>
            <person name="Banfield J.F."/>
        </authorList>
    </citation>
    <scope>NUCLEOTIDE SEQUENCE [LARGE SCALE GENOMIC DNA]</scope>
</reference>
<dbReference type="PANTHER" id="PTHR34406:SF1">
    <property type="entry name" value="PROTEIN YCEI"/>
    <property type="match status" value="1"/>
</dbReference>
<gene>
    <name evidence="2" type="ORF">UY92_C0001G0083</name>
</gene>
<dbReference type="STRING" id="1619044.UY92_C0001G0083"/>
<proteinExistence type="predicted"/>
<comment type="caution">
    <text evidence="2">The sequence shown here is derived from an EMBL/GenBank/DDBJ whole genome shotgun (WGS) entry which is preliminary data.</text>
</comment>
<dbReference type="SUPFAM" id="SSF101874">
    <property type="entry name" value="YceI-like"/>
    <property type="match status" value="1"/>
</dbReference>
<dbReference type="Gene3D" id="2.40.128.110">
    <property type="entry name" value="Lipid/polyisoprenoid-binding, YceI-like"/>
    <property type="match status" value="1"/>
</dbReference>
<dbReference type="AlphaFoldDB" id="A0A0G2BBX9"/>
<dbReference type="InterPro" id="IPR036761">
    <property type="entry name" value="TTHA0802/YceI-like_sf"/>
</dbReference>
<evidence type="ECO:0000313" key="3">
    <source>
        <dbReference type="Proteomes" id="UP000033870"/>
    </source>
</evidence>
<dbReference type="SMART" id="SM00867">
    <property type="entry name" value="YceI"/>
    <property type="match status" value="1"/>
</dbReference>
<dbReference type="Pfam" id="PF04264">
    <property type="entry name" value="YceI"/>
    <property type="match status" value="1"/>
</dbReference>
<dbReference type="InterPro" id="IPR007372">
    <property type="entry name" value="Lipid/polyisoprenoid-bd_YceI"/>
</dbReference>
<evidence type="ECO:0000259" key="1">
    <source>
        <dbReference type="SMART" id="SM00867"/>
    </source>
</evidence>
<dbReference type="EMBL" id="LCRX01000001">
    <property type="protein sequence ID" value="KKW43069.1"/>
    <property type="molecule type" value="Genomic_DNA"/>
</dbReference>
<protein>
    <submittedName>
        <fullName evidence="2">YceI family protein</fullName>
    </submittedName>
</protein>